<comment type="caution">
    <text evidence="4">The sequence shown here is derived from an EMBL/GenBank/DDBJ whole genome shotgun (WGS) entry which is preliminary data.</text>
</comment>
<sequence>SIQTEYDLVFAGGGTTACITASRLASAFPDLKILVLESGPPTKNKKEHIQSGQYLTHLAPTSKTMQFYASKASDHIAGCSIVIPYASGRYIGGGSCVNFMLYNRPAASDFDDWENEFGNVGWSSKDLIPMLQKGETYEIGPRKPTHGSDGPLKVSFG</sequence>
<keyword evidence="5" id="KW-1185">Reference proteome</keyword>
<evidence type="ECO:0000259" key="3">
    <source>
        <dbReference type="PROSITE" id="PS00623"/>
    </source>
</evidence>
<dbReference type="InterPro" id="IPR000172">
    <property type="entry name" value="GMC_OxRdtase_N"/>
</dbReference>
<dbReference type="Gene3D" id="3.30.560.10">
    <property type="entry name" value="Glucose Oxidase, domain 3"/>
    <property type="match status" value="1"/>
</dbReference>
<keyword evidence="2" id="KW-0274">FAD</keyword>
<reference evidence="4" key="1">
    <citation type="submission" date="2023-03" db="EMBL/GenBank/DDBJ databases">
        <title>Massive genome expansion in bonnet fungi (Mycena s.s.) driven by repeated elements and novel gene families across ecological guilds.</title>
        <authorList>
            <consortium name="Lawrence Berkeley National Laboratory"/>
            <person name="Harder C.B."/>
            <person name="Miyauchi S."/>
            <person name="Viragh M."/>
            <person name="Kuo A."/>
            <person name="Thoen E."/>
            <person name="Andreopoulos B."/>
            <person name="Lu D."/>
            <person name="Skrede I."/>
            <person name="Drula E."/>
            <person name="Henrissat B."/>
            <person name="Morin E."/>
            <person name="Kohler A."/>
            <person name="Barry K."/>
            <person name="LaButti K."/>
            <person name="Morin E."/>
            <person name="Salamov A."/>
            <person name="Lipzen A."/>
            <person name="Mereny Z."/>
            <person name="Hegedus B."/>
            <person name="Baldrian P."/>
            <person name="Stursova M."/>
            <person name="Weitz H."/>
            <person name="Taylor A."/>
            <person name="Grigoriev I.V."/>
            <person name="Nagy L.G."/>
            <person name="Martin F."/>
            <person name="Kauserud H."/>
        </authorList>
    </citation>
    <scope>NUCLEOTIDE SEQUENCE</scope>
    <source>
        <strain evidence="4">CBHHK067</strain>
    </source>
</reference>
<accession>A0AAD7DEN2</accession>
<feature type="non-terminal residue" evidence="4">
    <location>
        <position position="1"/>
    </location>
</feature>
<dbReference type="PANTHER" id="PTHR11552">
    <property type="entry name" value="GLUCOSE-METHANOL-CHOLINE GMC OXIDOREDUCTASE"/>
    <property type="match status" value="1"/>
</dbReference>
<dbReference type="Pfam" id="PF00732">
    <property type="entry name" value="GMC_oxred_N"/>
    <property type="match status" value="1"/>
</dbReference>
<dbReference type="SUPFAM" id="SSF51905">
    <property type="entry name" value="FAD/NAD(P)-binding domain"/>
    <property type="match status" value="1"/>
</dbReference>
<comment type="similarity">
    <text evidence="1 2">Belongs to the GMC oxidoreductase family.</text>
</comment>
<gene>
    <name evidence="4" type="ORF">B0H17DRAFT_879262</name>
</gene>
<evidence type="ECO:0000256" key="1">
    <source>
        <dbReference type="ARBA" id="ARBA00010790"/>
    </source>
</evidence>
<dbReference type="PROSITE" id="PS00623">
    <property type="entry name" value="GMC_OXRED_1"/>
    <property type="match status" value="1"/>
</dbReference>
<evidence type="ECO:0000313" key="5">
    <source>
        <dbReference type="Proteomes" id="UP001221757"/>
    </source>
</evidence>
<dbReference type="EMBL" id="JARKIE010000071">
    <property type="protein sequence ID" value="KAJ7689560.1"/>
    <property type="molecule type" value="Genomic_DNA"/>
</dbReference>
<dbReference type="Proteomes" id="UP001221757">
    <property type="component" value="Unassembled WGS sequence"/>
</dbReference>
<proteinExistence type="inferred from homology"/>
<dbReference type="AlphaFoldDB" id="A0AAD7DEN2"/>
<name>A0AAD7DEN2_MYCRO</name>
<dbReference type="InterPro" id="IPR036188">
    <property type="entry name" value="FAD/NAD-bd_sf"/>
</dbReference>
<protein>
    <submittedName>
        <fullName evidence="4">Glucose-methanol-choline oxidoreductase</fullName>
    </submittedName>
</protein>
<dbReference type="GO" id="GO:0050660">
    <property type="term" value="F:flavin adenine dinucleotide binding"/>
    <property type="evidence" value="ECO:0007669"/>
    <property type="project" value="InterPro"/>
</dbReference>
<evidence type="ECO:0000313" key="4">
    <source>
        <dbReference type="EMBL" id="KAJ7689560.1"/>
    </source>
</evidence>
<dbReference type="InterPro" id="IPR012132">
    <property type="entry name" value="GMC_OxRdtase"/>
</dbReference>
<dbReference type="Gene3D" id="3.50.50.60">
    <property type="entry name" value="FAD/NAD(P)-binding domain"/>
    <property type="match status" value="1"/>
</dbReference>
<dbReference type="PANTHER" id="PTHR11552:SF119">
    <property type="entry name" value="GLUCOSE-METHANOL-CHOLINE OXIDOREDUCTASE N-TERMINAL DOMAIN-CONTAINING PROTEIN"/>
    <property type="match status" value="1"/>
</dbReference>
<keyword evidence="2" id="KW-0285">Flavoprotein</keyword>
<feature type="domain" description="Glucose-methanol-choline oxidoreductase N-terminal" evidence="3">
    <location>
        <begin position="88"/>
        <end position="111"/>
    </location>
</feature>
<dbReference type="GO" id="GO:0016614">
    <property type="term" value="F:oxidoreductase activity, acting on CH-OH group of donors"/>
    <property type="evidence" value="ECO:0007669"/>
    <property type="project" value="InterPro"/>
</dbReference>
<feature type="non-terminal residue" evidence="4">
    <location>
        <position position="157"/>
    </location>
</feature>
<organism evidence="4 5">
    <name type="scientific">Mycena rosella</name>
    <name type="common">Pink bonnet</name>
    <name type="synonym">Agaricus rosellus</name>
    <dbReference type="NCBI Taxonomy" id="1033263"/>
    <lineage>
        <taxon>Eukaryota</taxon>
        <taxon>Fungi</taxon>
        <taxon>Dikarya</taxon>
        <taxon>Basidiomycota</taxon>
        <taxon>Agaricomycotina</taxon>
        <taxon>Agaricomycetes</taxon>
        <taxon>Agaricomycetidae</taxon>
        <taxon>Agaricales</taxon>
        <taxon>Marasmiineae</taxon>
        <taxon>Mycenaceae</taxon>
        <taxon>Mycena</taxon>
    </lineage>
</organism>
<evidence type="ECO:0000256" key="2">
    <source>
        <dbReference type="RuleBase" id="RU003968"/>
    </source>
</evidence>